<evidence type="ECO:0000313" key="3">
    <source>
        <dbReference type="EMBL" id="GLQ18887.1"/>
    </source>
</evidence>
<dbReference type="Pfam" id="PF04773">
    <property type="entry name" value="FecR"/>
    <property type="match status" value="1"/>
</dbReference>
<organism evidence="3 4">
    <name type="scientific">Maritalea porphyrae</name>
    <dbReference type="NCBI Taxonomy" id="880732"/>
    <lineage>
        <taxon>Bacteria</taxon>
        <taxon>Pseudomonadati</taxon>
        <taxon>Pseudomonadota</taxon>
        <taxon>Alphaproteobacteria</taxon>
        <taxon>Hyphomicrobiales</taxon>
        <taxon>Devosiaceae</taxon>
        <taxon>Maritalea</taxon>
    </lineage>
</organism>
<name>A0ABQ5UW30_9HYPH</name>
<sequence length="479" mass="50255">MLTALFTSLGDDGGNEKTKNCLAGQIMFKKFIITIIAFVAMTTASIADDWVASKLRGGVFIFKSGEWVQLKRGDVVSDDSAIQTAKNARVVLQRGKESISLRGDTRVRISDKNGSQYTVVSQDFGELTVDVEKRNVQHFEVRAPLLAAVVKGTKFTVTADRNGGAAEIKVDRGRVEARDDRAGMKVDVKPRQKVKLNTKDKPVLTVEGSGAKEPIRSTATNKVLTVKEIVKKAKKANPQAKIEVAQVEEVAEQQGQPLQVADIKAATEGNTQLPNATVNQAAANANAAAQNAANAEAVAAQAEAEKKAAEQALKDAKKSGDEAAIAAAEKAAEEAKAKEKAAEDAAKDAEKAAKEAEKAAEDAAKEAEKAAKEAAEAEEKAAKEAEKAAEDAAKEAEKAAKEAAEAEEKAAKAAEKAAEDAAKDAAKAAEDAAKDAEKAAEDAAKEAEKAAKEAAEAEEKAAKDAAKEAEKAAKDALKL</sequence>
<protein>
    <recommendedName>
        <fullName evidence="2">FecR protein domain-containing protein</fullName>
    </recommendedName>
</protein>
<feature type="compositionally biased region" description="Basic and acidic residues" evidence="1">
    <location>
        <begin position="305"/>
        <end position="321"/>
    </location>
</feature>
<dbReference type="InterPro" id="IPR006860">
    <property type="entry name" value="FecR"/>
</dbReference>
<evidence type="ECO:0000256" key="1">
    <source>
        <dbReference type="SAM" id="MobiDB-lite"/>
    </source>
</evidence>
<comment type="caution">
    <text evidence="3">The sequence shown here is derived from an EMBL/GenBank/DDBJ whole genome shotgun (WGS) entry which is preliminary data.</text>
</comment>
<feature type="region of interest" description="Disordered" evidence="1">
    <location>
        <begin position="305"/>
        <end position="479"/>
    </location>
</feature>
<reference evidence="3" key="1">
    <citation type="journal article" date="2014" name="Int. J. Syst. Evol. Microbiol.">
        <title>Complete genome of a new Firmicutes species belonging to the dominant human colonic microbiota ('Ruminococcus bicirculans') reveals two chromosomes and a selective capacity to utilize plant glucans.</title>
        <authorList>
            <consortium name="NISC Comparative Sequencing Program"/>
            <person name="Wegmann U."/>
            <person name="Louis P."/>
            <person name="Goesmann A."/>
            <person name="Henrissat B."/>
            <person name="Duncan S.H."/>
            <person name="Flint H.J."/>
        </authorList>
    </citation>
    <scope>NUCLEOTIDE SEQUENCE</scope>
    <source>
        <strain evidence="3">NBRC 107169</strain>
    </source>
</reference>
<evidence type="ECO:0000259" key="2">
    <source>
        <dbReference type="Pfam" id="PF04773"/>
    </source>
</evidence>
<feature type="domain" description="FecR protein" evidence="2">
    <location>
        <begin position="82"/>
        <end position="176"/>
    </location>
</feature>
<dbReference type="PANTHER" id="PTHR38731:SF3">
    <property type="entry name" value="BLL6125 PROTEIN"/>
    <property type="match status" value="1"/>
</dbReference>
<dbReference type="Proteomes" id="UP001161405">
    <property type="component" value="Unassembled WGS sequence"/>
</dbReference>
<dbReference type="EMBL" id="BSNI01000002">
    <property type="protein sequence ID" value="GLQ18887.1"/>
    <property type="molecule type" value="Genomic_DNA"/>
</dbReference>
<keyword evidence="4" id="KW-1185">Reference proteome</keyword>
<dbReference type="PANTHER" id="PTHR38731">
    <property type="entry name" value="LIPL45-RELATED LIPOPROTEIN-RELATED"/>
    <property type="match status" value="1"/>
</dbReference>
<feature type="compositionally biased region" description="Basic and acidic residues" evidence="1">
    <location>
        <begin position="330"/>
        <end position="479"/>
    </location>
</feature>
<dbReference type="Gene3D" id="2.60.120.1440">
    <property type="match status" value="1"/>
</dbReference>
<accession>A0ABQ5UW30</accession>
<reference evidence="3" key="2">
    <citation type="submission" date="2023-01" db="EMBL/GenBank/DDBJ databases">
        <title>Draft genome sequence of Maritalea porphyrae strain NBRC 107169.</title>
        <authorList>
            <person name="Sun Q."/>
            <person name="Mori K."/>
        </authorList>
    </citation>
    <scope>NUCLEOTIDE SEQUENCE</scope>
    <source>
        <strain evidence="3">NBRC 107169</strain>
    </source>
</reference>
<evidence type="ECO:0000313" key="4">
    <source>
        <dbReference type="Proteomes" id="UP001161405"/>
    </source>
</evidence>
<proteinExistence type="predicted"/>
<gene>
    <name evidence="3" type="ORF">GCM10007879_31360</name>
</gene>